<evidence type="ECO:0000313" key="3">
    <source>
        <dbReference type="Proteomes" id="UP001519538"/>
    </source>
</evidence>
<name>A0ABS5SPL0_9PROT</name>
<organism evidence="2 3">
    <name type="scientific">Komagataeibacter oboediens</name>
    <dbReference type="NCBI Taxonomy" id="65958"/>
    <lineage>
        <taxon>Bacteria</taxon>
        <taxon>Pseudomonadati</taxon>
        <taxon>Pseudomonadota</taxon>
        <taxon>Alphaproteobacteria</taxon>
        <taxon>Acetobacterales</taxon>
        <taxon>Acetobacteraceae</taxon>
        <taxon>Komagataeibacter</taxon>
    </lineage>
</organism>
<dbReference type="Proteomes" id="UP001519538">
    <property type="component" value="Unassembled WGS sequence"/>
</dbReference>
<protein>
    <submittedName>
        <fullName evidence="2">Uncharacterized protein</fullName>
    </submittedName>
</protein>
<reference evidence="2 3" key="1">
    <citation type="journal article" date="2021" name="Astrobiology">
        <title>Bacterial Cellulose Retains Robustness but Its Synthesis Declines After Exposure to a Mars-Like Environment Simulated Outside the International Space Station.</title>
        <authorList>
            <person name="Orlovska I."/>
            <person name="Podolich O."/>
            <person name="Kukharenko O."/>
            <person name="Zaets I."/>
            <person name="Reva O."/>
            <person name="Khirunenko L."/>
            <person name="Zmejkoski D."/>
            <person name="Rogalsky S."/>
            <person name="Barh D."/>
            <person name="Tiwari S."/>
            <person name="Kumavath R."/>
            <person name="Goes-Neto A."/>
            <person name="Azevedo V."/>
            <person name="Brenig B."/>
            <person name="Ghosh P."/>
            <person name="de Vera J.P."/>
            <person name="Kozyrovska N."/>
        </authorList>
    </citation>
    <scope>NUCLEOTIDE SEQUENCE [LARGE SCALE GENOMIC DNA]</scope>
    <source>
        <strain evidence="2 3">IMBG 311</strain>
    </source>
</reference>
<dbReference type="GeneID" id="79188136"/>
<dbReference type="RefSeq" id="WP_214164625.1">
    <property type="nucleotide sequence ID" value="NZ_JABLUU010000011.1"/>
</dbReference>
<accession>A0ABS5SPL0</accession>
<comment type="caution">
    <text evidence="2">The sequence shown here is derived from an EMBL/GenBank/DDBJ whole genome shotgun (WGS) entry which is preliminary data.</text>
</comment>
<sequence>MPQRAPQYKRHRYRKHIANDKPLQRRKRRRLQVRQQGVMRAPCGKQDAPGAGIMSGWSMATPCQRARQASATAPSSPILPFA</sequence>
<evidence type="ECO:0000313" key="2">
    <source>
        <dbReference type="EMBL" id="MBT0675775.1"/>
    </source>
</evidence>
<keyword evidence="3" id="KW-1185">Reference proteome</keyword>
<feature type="region of interest" description="Disordered" evidence="1">
    <location>
        <begin position="1"/>
        <end position="56"/>
    </location>
</feature>
<dbReference type="EMBL" id="JABLUU010000011">
    <property type="protein sequence ID" value="MBT0675775.1"/>
    <property type="molecule type" value="Genomic_DNA"/>
</dbReference>
<feature type="compositionally biased region" description="Basic residues" evidence="1">
    <location>
        <begin position="7"/>
        <end position="16"/>
    </location>
</feature>
<gene>
    <name evidence="2" type="ORF">HNO79_10335</name>
</gene>
<proteinExistence type="predicted"/>
<evidence type="ECO:0000256" key="1">
    <source>
        <dbReference type="SAM" id="MobiDB-lite"/>
    </source>
</evidence>